<proteinExistence type="predicted"/>
<dbReference type="RefSeq" id="XP_008081962.1">
    <property type="nucleotide sequence ID" value="XM_008083771.1"/>
</dbReference>
<evidence type="ECO:0000313" key="1">
    <source>
        <dbReference type="EMBL" id="EPE30551.1"/>
    </source>
</evidence>
<sequence length="503" mass="56476">MPVEETTTEADANTSPPVSRLTTDVLLIVMDHLQKDFGPYDFPRDIRRVCRAWNDAAIPYAYANVDLTRALRKGIISVLWSGDAVAGAVGAIVKSNTRNVLLGQGRKHIISDWRQMNAFLSRCQKLENITFCWLSSSGEPQVPCSPSTLDFGFHAALNFEFPTELVNALPSTYPPNVTIGFPNCTPLSKTFPILQQLTQAKLYLEIGSEAQKAMELLLQSQRLETVGLALHGDFSAEEPKRFRESQRILRDGHIWDDASQGKLVVLNWPRLRHMDLVTNLKCLTELLKYFEPDLHPVTQRLIDNHPQRLKEVDIEIATEGVIFAEPALKPLSAFVTRLNELTVLKLNAFDSNTIPMSIALQGDTLKVLRLVGPGKDSRTFFLDPWALRLIITKCRVLQELALYVYIENRKSSLLHICTLPLLTILQMEIKGNNIPYYNRYHVAEDLLELMTTMANGKTGLDFRKEGEVMLTSHNGMGGSYTLALRGSPDEAADFLSLLSAYHN</sequence>
<keyword evidence="2" id="KW-1185">Reference proteome</keyword>
<dbReference type="AlphaFoldDB" id="S3DEY5"/>
<dbReference type="Proteomes" id="UP000016922">
    <property type="component" value="Unassembled WGS sequence"/>
</dbReference>
<reference evidence="1 2" key="1">
    <citation type="journal article" date="2013" name="BMC Genomics">
        <title>Genomics-driven discovery of the pneumocandin biosynthetic gene cluster in the fungus Glarea lozoyensis.</title>
        <authorList>
            <person name="Chen L."/>
            <person name="Yue Q."/>
            <person name="Zhang X."/>
            <person name="Xiang M."/>
            <person name="Wang C."/>
            <person name="Li S."/>
            <person name="Che Y."/>
            <person name="Ortiz-Lopez F.J."/>
            <person name="Bills G.F."/>
            <person name="Liu X."/>
            <person name="An Z."/>
        </authorList>
    </citation>
    <scope>NUCLEOTIDE SEQUENCE [LARGE SCALE GENOMIC DNA]</scope>
    <source>
        <strain evidence="2">ATCC 20868 / MF5171</strain>
    </source>
</reference>
<dbReference type="GeneID" id="19462573"/>
<name>S3DEY5_GLAL2</name>
<accession>S3DEY5</accession>
<dbReference type="EMBL" id="KE145363">
    <property type="protein sequence ID" value="EPE30551.1"/>
    <property type="molecule type" value="Genomic_DNA"/>
</dbReference>
<gene>
    <name evidence="1" type="ORF">GLAREA_03518</name>
</gene>
<dbReference type="KEGG" id="glz:GLAREA_03518"/>
<dbReference type="HOGENOM" id="CLU_559028_0_0_1"/>
<evidence type="ECO:0000313" key="2">
    <source>
        <dbReference type="Proteomes" id="UP000016922"/>
    </source>
</evidence>
<organism evidence="1 2">
    <name type="scientific">Glarea lozoyensis (strain ATCC 20868 / MF5171)</name>
    <dbReference type="NCBI Taxonomy" id="1116229"/>
    <lineage>
        <taxon>Eukaryota</taxon>
        <taxon>Fungi</taxon>
        <taxon>Dikarya</taxon>
        <taxon>Ascomycota</taxon>
        <taxon>Pezizomycotina</taxon>
        <taxon>Leotiomycetes</taxon>
        <taxon>Helotiales</taxon>
        <taxon>Helotiaceae</taxon>
        <taxon>Glarea</taxon>
    </lineage>
</organism>
<protein>
    <submittedName>
        <fullName evidence="1">Uncharacterized protein</fullName>
    </submittedName>
</protein>